<evidence type="ECO:0000256" key="7">
    <source>
        <dbReference type="ARBA" id="ARBA00023136"/>
    </source>
</evidence>
<evidence type="ECO:0000256" key="2">
    <source>
        <dbReference type="ARBA" id="ARBA00022448"/>
    </source>
</evidence>
<dbReference type="EMBL" id="JBEPLS010000007">
    <property type="protein sequence ID" value="MET3604306.1"/>
    <property type="molecule type" value="Genomic_DNA"/>
</dbReference>
<dbReference type="Pfam" id="PF04290">
    <property type="entry name" value="DctQ"/>
    <property type="match status" value="1"/>
</dbReference>
<keyword evidence="12" id="KW-0614">Plasmid</keyword>
<evidence type="ECO:0000313" key="14">
    <source>
        <dbReference type="Proteomes" id="UP001549111"/>
    </source>
</evidence>
<comment type="similarity">
    <text evidence="8 9">Belongs to the TRAP transporter small permease family.</text>
</comment>
<evidence type="ECO:0000256" key="9">
    <source>
        <dbReference type="RuleBase" id="RU369079"/>
    </source>
</evidence>
<dbReference type="OrthoDB" id="4964541at2"/>
<gene>
    <name evidence="11" type="ORF">ABIC99_002122</name>
    <name evidence="12" type="ORF">EWH46_19880</name>
</gene>
<proteinExistence type="inferred from homology"/>
<sequence length="172" mass="18868">MDHPLIRLMDRLYLCAIWVAGGAITLMSLIIPWGVFSRYVLGTGSQWPEPIAILLMMVFTFIGAACAYRAGGHIAVTMLTERLPDGLQRVLAVAVDVLMGLVCGFCLVWGTRLCLETWNQGIAELPWLPVGATYAALPVGAALTLLFVLEKRLFGPQSHRAVVRFDEVRPEA</sequence>
<dbReference type="InterPro" id="IPR007387">
    <property type="entry name" value="TRAP_DctQ"/>
</dbReference>
<dbReference type="EMBL" id="CP035710">
    <property type="protein sequence ID" value="QEN03103.1"/>
    <property type="molecule type" value="Genomic_DNA"/>
</dbReference>
<geneLocation type="plasmid" evidence="12">
    <name>pSna507_unt10</name>
</geneLocation>
<evidence type="ECO:0000256" key="5">
    <source>
        <dbReference type="ARBA" id="ARBA00022692"/>
    </source>
</evidence>
<feature type="domain" description="Tripartite ATP-independent periplasmic transporters DctQ component" evidence="10">
    <location>
        <begin position="27"/>
        <end position="151"/>
    </location>
</feature>
<dbReference type="Proteomes" id="UP001549111">
    <property type="component" value="Unassembled WGS sequence"/>
</dbReference>
<name>A0A5C1Q4T5_9BURK</name>
<comment type="subcellular location">
    <subcellularLocation>
        <location evidence="1 9">Cell inner membrane</location>
        <topology evidence="1 9">Multi-pass membrane protein</topology>
    </subcellularLocation>
</comment>
<dbReference type="Proteomes" id="UP000323522">
    <property type="component" value="Plasmid pSna507_unt10"/>
</dbReference>
<dbReference type="RefSeq" id="WP_149505722.1">
    <property type="nucleotide sequence ID" value="NZ_CP035710.1"/>
</dbReference>
<keyword evidence="5 9" id="KW-0812">Transmembrane</keyword>
<reference evidence="11 14" key="2">
    <citation type="submission" date="2024-06" db="EMBL/GenBank/DDBJ databases">
        <title>Genomic Encyclopedia of Type Strains, Phase IV (KMG-IV): sequencing the most valuable type-strain genomes for metagenomic binning, comparative biology and taxonomic classification.</title>
        <authorList>
            <person name="Goeker M."/>
        </authorList>
    </citation>
    <scope>NUCLEOTIDE SEQUENCE [LARGE SCALE GENOMIC DNA]</scope>
    <source>
        <strain evidence="11 14">D-501</strain>
    </source>
</reference>
<accession>A0A5C1Q4T5</accession>
<comment type="function">
    <text evidence="9">Part of the tripartite ATP-independent periplasmic (TRAP) transport system.</text>
</comment>
<dbReference type="KEGG" id="snn:EWH46_19880"/>
<evidence type="ECO:0000259" key="10">
    <source>
        <dbReference type="Pfam" id="PF04290"/>
    </source>
</evidence>
<evidence type="ECO:0000256" key="1">
    <source>
        <dbReference type="ARBA" id="ARBA00004429"/>
    </source>
</evidence>
<feature type="transmembrane region" description="Helical" evidence="9">
    <location>
        <begin position="12"/>
        <end position="31"/>
    </location>
</feature>
<keyword evidence="2 9" id="KW-0813">Transport</keyword>
<dbReference type="GO" id="GO:0022857">
    <property type="term" value="F:transmembrane transporter activity"/>
    <property type="evidence" value="ECO:0007669"/>
    <property type="project" value="UniProtKB-UniRule"/>
</dbReference>
<keyword evidence="14" id="KW-1185">Reference proteome</keyword>
<protein>
    <recommendedName>
        <fullName evidence="9">TRAP transporter small permease protein</fullName>
    </recommendedName>
</protein>
<comment type="subunit">
    <text evidence="9">The complex comprises the extracytoplasmic solute receptor protein and the two transmembrane proteins.</text>
</comment>
<dbReference type="PANTHER" id="PTHR35011:SF11">
    <property type="entry name" value="TRAP TRANSPORTER SMALL PERMEASE PROTEIN"/>
    <property type="match status" value="1"/>
</dbReference>
<dbReference type="AlphaFoldDB" id="A0A5C1Q4T5"/>
<feature type="transmembrane region" description="Helical" evidence="9">
    <location>
        <begin position="130"/>
        <end position="149"/>
    </location>
</feature>
<feature type="transmembrane region" description="Helical" evidence="9">
    <location>
        <begin position="90"/>
        <end position="110"/>
    </location>
</feature>
<evidence type="ECO:0000313" key="12">
    <source>
        <dbReference type="EMBL" id="QEN03103.1"/>
    </source>
</evidence>
<reference evidence="12 13" key="1">
    <citation type="submission" date="2019-02" db="EMBL/GenBank/DDBJ databases">
        <title>Complete Genome Sequence and Methylome Analysis of Sphaerotilus natans subsp. sulfidivorans D-507.</title>
        <authorList>
            <person name="Fomenkov A."/>
            <person name="Gridneva E."/>
            <person name="Smolyakov D."/>
            <person name="Dubinina G."/>
            <person name="Vincze T."/>
            <person name="Grabovich M."/>
            <person name="Roberts R.J."/>
        </authorList>
    </citation>
    <scope>NUCLEOTIDE SEQUENCE [LARGE SCALE GENOMIC DNA]</scope>
    <source>
        <strain evidence="12 13">D-507</strain>
        <plasmid evidence="13">psna507_unt10</plasmid>
        <plasmid evidence="12">pSna507_unt10</plasmid>
    </source>
</reference>
<keyword evidence="4 9" id="KW-0997">Cell inner membrane</keyword>
<dbReference type="PANTHER" id="PTHR35011">
    <property type="entry name" value="2,3-DIKETO-L-GULONATE TRAP TRANSPORTER SMALL PERMEASE PROTEIN YIAM"/>
    <property type="match status" value="1"/>
</dbReference>
<feature type="transmembrane region" description="Helical" evidence="9">
    <location>
        <begin position="51"/>
        <end position="70"/>
    </location>
</feature>
<keyword evidence="7 9" id="KW-0472">Membrane</keyword>
<evidence type="ECO:0000256" key="8">
    <source>
        <dbReference type="ARBA" id="ARBA00038436"/>
    </source>
</evidence>
<dbReference type="GO" id="GO:0015740">
    <property type="term" value="P:C4-dicarboxylate transport"/>
    <property type="evidence" value="ECO:0007669"/>
    <property type="project" value="TreeGrafter"/>
</dbReference>
<evidence type="ECO:0000313" key="13">
    <source>
        <dbReference type="Proteomes" id="UP000323522"/>
    </source>
</evidence>
<dbReference type="GO" id="GO:0005886">
    <property type="term" value="C:plasma membrane"/>
    <property type="evidence" value="ECO:0007669"/>
    <property type="project" value="UniProtKB-SubCell"/>
</dbReference>
<keyword evidence="3" id="KW-1003">Cell membrane</keyword>
<dbReference type="InterPro" id="IPR055348">
    <property type="entry name" value="DctQ"/>
</dbReference>
<geneLocation type="plasmid" evidence="13">
    <name>psna507_unt10</name>
</geneLocation>
<organism evidence="12 13">
    <name type="scientific">Sphaerotilus sulfidivorans</name>
    <dbReference type="NCBI Taxonomy" id="639200"/>
    <lineage>
        <taxon>Bacteria</taxon>
        <taxon>Pseudomonadati</taxon>
        <taxon>Pseudomonadota</taxon>
        <taxon>Betaproteobacteria</taxon>
        <taxon>Burkholderiales</taxon>
        <taxon>Sphaerotilaceae</taxon>
        <taxon>Sphaerotilus</taxon>
    </lineage>
</organism>
<evidence type="ECO:0000256" key="3">
    <source>
        <dbReference type="ARBA" id="ARBA00022475"/>
    </source>
</evidence>
<evidence type="ECO:0000313" key="11">
    <source>
        <dbReference type="EMBL" id="MET3604306.1"/>
    </source>
</evidence>
<evidence type="ECO:0000256" key="4">
    <source>
        <dbReference type="ARBA" id="ARBA00022519"/>
    </source>
</evidence>
<evidence type="ECO:0000256" key="6">
    <source>
        <dbReference type="ARBA" id="ARBA00022989"/>
    </source>
</evidence>
<keyword evidence="6 9" id="KW-1133">Transmembrane helix</keyword>